<comment type="pathway">
    <text evidence="1">Siderophore biosynthesis.</text>
</comment>
<dbReference type="AlphaFoldDB" id="A0A261VSP7"/>
<evidence type="ECO:0000259" key="2">
    <source>
        <dbReference type="SMART" id="SM01006"/>
    </source>
</evidence>
<reference evidence="4" key="1">
    <citation type="submission" date="2017-05" db="EMBL/GenBank/DDBJ databases">
        <title>Complete and WGS of Bordetella genogroups.</title>
        <authorList>
            <person name="Spilker T."/>
            <person name="Lipuma J."/>
        </authorList>
    </citation>
    <scope>NUCLEOTIDE SEQUENCE [LARGE SCALE GENOMIC DNA]</scope>
    <source>
        <strain evidence="4">AU8256</strain>
    </source>
</reference>
<dbReference type="RefSeq" id="WP_094807191.1">
    <property type="nucleotide sequence ID" value="NZ_NEVT01000006.1"/>
</dbReference>
<keyword evidence="4" id="KW-1185">Reference proteome</keyword>
<dbReference type="InterPro" id="IPR019432">
    <property type="entry name" value="Acyltransferase_MbtK/IucB-like"/>
</dbReference>
<dbReference type="GO" id="GO:0019290">
    <property type="term" value="P:siderophore biosynthetic process"/>
    <property type="evidence" value="ECO:0007669"/>
    <property type="project" value="InterPro"/>
</dbReference>
<sequence>MPVELPASTAHRRGDGNLPYLDEEGFVLRMLRIPADIPVLHDWFTRDYATFWLMQDKTADEIQAIYQALMDSGHATAYLGLRDGRPAFMAECYDPFHDRIRQHYAPQPGDLGMHFFVGPAARPVAGYTRSVFRALMRFMFLHLGARRIVVEPDANNRKIHVLNRAMGFVYDRNVPFEEKIASLAFCTRAQFEHAVQAAPEEVHS</sequence>
<evidence type="ECO:0000313" key="3">
    <source>
        <dbReference type="EMBL" id="OZI76630.1"/>
    </source>
</evidence>
<organism evidence="3 4">
    <name type="scientific">Bordetella genomosp. 2</name>
    <dbReference type="NCBI Taxonomy" id="1983456"/>
    <lineage>
        <taxon>Bacteria</taxon>
        <taxon>Pseudomonadati</taxon>
        <taxon>Pseudomonadota</taxon>
        <taxon>Betaproteobacteria</taxon>
        <taxon>Burkholderiales</taxon>
        <taxon>Alcaligenaceae</taxon>
        <taxon>Bordetella</taxon>
    </lineage>
</organism>
<dbReference type="Gene3D" id="3.40.630.30">
    <property type="match status" value="1"/>
</dbReference>
<dbReference type="SMART" id="SM01006">
    <property type="entry name" value="AlcB"/>
    <property type="match status" value="1"/>
</dbReference>
<dbReference type="InterPro" id="IPR016181">
    <property type="entry name" value="Acyl_CoA_acyltransferase"/>
</dbReference>
<feature type="domain" description="Acyltransferase MbtK/IucB-like conserved" evidence="2">
    <location>
        <begin position="29"/>
        <end position="76"/>
    </location>
</feature>
<dbReference type="Pfam" id="PF13523">
    <property type="entry name" value="Acetyltransf_8"/>
    <property type="match status" value="1"/>
</dbReference>
<dbReference type="SUPFAM" id="SSF55729">
    <property type="entry name" value="Acyl-CoA N-acyltransferases (Nat)"/>
    <property type="match status" value="1"/>
</dbReference>
<dbReference type="GO" id="GO:0016410">
    <property type="term" value="F:N-acyltransferase activity"/>
    <property type="evidence" value="ECO:0007669"/>
    <property type="project" value="TreeGrafter"/>
</dbReference>
<dbReference type="Proteomes" id="UP000215633">
    <property type="component" value="Unassembled WGS sequence"/>
</dbReference>
<accession>A0A261VSP7</accession>
<comment type="caution">
    <text evidence="3">The sequence shown here is derived from an EMBL/GenBank/DDBJ whole genome shotgun (WGS) entry which is preliminary data.</text>
</comment>
<protein>
    <submittedName>
        <fullName evidence="3">Siderophore biosynthesis protein</fullName>
    </submittedName>
</protein>
<proteinExistence type="predicted"/>
<gene>
    <name evidence="3" type="ORF">CAL24_16105</name>
</gene>
<dbReference type="PANTHER" id="PTHR31438:SF1">
    <property type="entry name" value="LYSINE N-ACYLTRANSFERASE C17G9.06C-RELATED"/>
    <property type="match status" value="1"/>
</dbReference>
<dbReference type="EMBL" id="NEVT01000006">
    <property type="protein sequence ID" value="OZI76630.1"/>
    <property type="molecule type" value="Genomic_DNA"/>
</dbReference>
<evidence type="ECO:0000313" key="4">
    <source>
        <dbReference type="Proteomes" id="UP000215633"/>
    </source>
</evidence>
<evidence type="ECO:0000256" key="1">
    <source>
        <dbReference type="ARBA" id="ARBA00004924"/>
    </source>
</evidence>
<dbReference type="PANTHER" id="PTHR31438">
    <property type="entry name" value="LYSINE N-ACYLTRANSFERASE C17G9.06C-RELATED"/>
    <property type="match status" value="1"/>
</dbReference>
<name>A0A261VSP7_9BORD</name>